<keyword evidence="2" id="KW-0479">Metal-binding</keyword>
<dbReference type="GO" id="GO:0016020">
    <property type="term" value="C:membrane"/>
    <property type="evidence" value="ECO:0007669"/>
    <property type="project" value="InterPro"/>
</dbReference>
<accession>A0A520KU70</accession>
<evidence type="ECO:0000256" key="4">
    <source>
        <dbReference type="ARBA" id="ARBA00023004"/>
    </source>
</evidence>
<keyword evidence="4" id="KW-0408">Iron</keyword>
<dbReference type="Proteomes" id="UP000320766">
    <property type="component" value="Unassembled WGS sequence"/>
</dbReference>
<keyword evidence="5" id="KW-0411">Iron-sulfur</keyword>
<evidence type="ECO:0000313" key="7">
    <source>
        <dbReference type="EMBL" id="RZN65857.1"/>
    </source>
</evidence>
<dbReference type="GO" id="GO:0051539">
    <property type="term" value="F:4 iron, 4 sulfur cluster binding"/>
    <property type="evidence" value="ECO:0007669"/>
    <property type="project" value="UniProtKB-KW"/>
</dbReference>
<organism evidence="7 8">
    <name type="scientific">Candidatus Methanolliviera hydrocarbonicum</name>
    <dbReference type="NCBI Taxonomy" id="2491085"/>
    <lineage>
        <taxon>Archaea</taxon>
        <taxon>Methanobacteriati</taxon>
        <taxon>Methanobacteriota</taxon>
        <taxon>Candidatus Methanoliparia</taxon>
        <taxon>Candidatus Methanoliparales</taxon>
        <taxon>Candidatus Methanollivieraceae</taxon>
        <taxon>Candidatus Methanolliviera</taxon>
    </lineage>
</organism>
<dbReference type="GO" id="GO:0003954">
    <property type="term" value="F:NADH dehydrogenase activity"/>
    <property type="evidence" value="ECO:0007669"/>
    <property type="project" value="TreeGrafter"/>
</dbReference>
<dbReference type="PANTHER" id="PTHR10849:SF35">
    <property type="entry name" value="FORMATE HYDROGENLYASE SUBUNIT 6-RELATED"/>
    <property type="match status" value="1"/>
</dbReference>
<comment type="caution">
    <text evidence="7">The sequence shown here is derived from an EMBL/GenBank/DDBJ whole genome shotgun (WGS) entry which is preliminary data.</text>
</comment>
<evidence type="ECO:0000256" key="5">
    <source>
        <dbReference type="ARBA" id="ARBA00023014"/>
    </source>
</evidence>
<evidence type="ECO:0000256" key="3">
    <source>
        <dbReference type="ARBA" id="ARBA00022737"/>
    </source>
</evidence>
<dbReference type="GO" id="GO:0046872">
    <property type="term" value="F:metal ion binding"/>
    <property type="evidence" value="ECO:0007669"/>
    <property type="project" value="UniProtKB-KW"/>
</dbReference>
<protein>
    <submittedName>
        <fullName evidence="7">4Fe-4S dicluster domain-containing protein</fullName>
    </submittedName>
</protein>
<keyword evidence="1" id="KW-0004">4Fe-4S</keyword>
<evidence type="ECO:0000256" key="2">
    <source>
        <dbReference type="ARBA" id="ARBA00022723"/>
    </source>
</evidence>
<evidence type="ECO:0000313" key="8">
    <source>
        <dbReference type="Proteomes" id="UP000320766"/>
    </source>
</evidence>
<dbReference type="GO" id="GO:0009060">
    <property type="term" value="P:aerobic respiration"/>
    <property type="evidence" value="ECO:0007669"/>
    <property type="project" value="TreeGrafter"/>
</dbReference>
<gene>
    <name evidence="7" type="ORF">EF807_09015</name>
</gene>
<feature type="non-terminal residue" evidence="7">
    <location>
        <position position="1"/>
    </location>
</feature>
<evidence type="ECO:0000259" key="6">
    <source>
        <dbReference type="PROSITE" id="PS51379"/>
    </source>
</evidence>
<dbReference type="InterPro" id="IPR017900">
    <property type="entry name" value="4Fe4S_Fe_S_CS"/>
</dbReference>
<keyword evidence="3" id="KW-0677">Repeat</keyword>
<dbReference type="SUPFAM" id="SSF54862">
    <property type="entry name" value="4Fe-4S ferredoxins"/>
    <property type="match status" value="1"/>
</dbReference>
<proteinExistence type="predicted"/>
<dbReference type="AlphaFoldDB" id="A0A520KU70"/>
<reference evidence="7 8" key="1">
    <citation type="journal article" date="2019" name="Nat. Microbiol.">
        <title>Wide diversity of methane and short-chain alkane metabolisms in uncultured archaea.</title>
        <authorList>
            <person name="Borrel G."/>
            <person name="Adam P.S."/>
            <person name="McKay L.J."/>
            <person name="Chen L.X."/>
            <person name="Sierra-Garcia I.N."/>
            <person name="Sieber C.M."/>
            <person name="Letourneur Q."/>
            <person name="Ghozlane A."/>
            <person name="Andersen G.L."/>
            <person name="Li W.J."/>
            <person name="Hallam S.J."/>
            <person name="Muyzer G."/>
            <person name="de Oliveira V.M."/>
            <person name="Inskeep W.P."/>
            <person name="Banfield J.F."/>
            <person name="Gribaldo S."/>
        </authorList>
    </citation>
    <scope>NUCLEOTIDE SEQUENCE [LARGE SCALE GENOMIC DNA]</scope>
    <source>
        <strain evidence="7">NM1b</strain>
    </source>
</reference>
<sequence length="143" mass="15808">IKIKKAEKYHRSFNFDEGKCIACGWCQGVCPNGAIVQEGMYEGRIVIKTEKCPEDCRVCVDACPCKAIYGSPVEADSAYCMLCGACENACPEGAIEVGRERVRYGEGKGHSGTWFRALLNLTDSRVYAKEMHEISLNTSKKLL</sequence>
<dbReference type="InterPro" id="IPR017896">
    <property type="entry name" value="4Fe4S_Fe-S-bd"/>
</dbReference>
<feature type="domain" description="4Fe-4S ferredoxin-type" evidence="6">
    <location>
        <begin position="43"/>
        <end position="68"/>
    </location>
</feature>
<feature type="domain" description="4Fe-4S ferredoxin-type" evidence="6">
    <location>
        <begin position="11"/>
        <end position="40"/>
    </location>
</feature>
<dbReference type="PROSITE" id="PS51379">
    <property type="entry name" value="4FE4S_FER_2"/>
    <property type="match status" value="3"/>
</dbReference>
<name>A0A520KU70_9EURY</name>
<dbReference type="InterPro" id="IPR010226">
    <property type="entry name" value="NADH_quinone_OxRdtase_chainI"/>
</dbReference>
<evidence type="ECO:0000256" key="1">
    <source>
        <dbReference type="ARBA" id="ARBA00022485"/>
    </source>
</evidence>
<dbReference type="Gene3D" id="3.30.70.20">
    <property type="match status" value="2"/>
</dbReference>
<dbReference type="EMBL" id="RXIL01000180">
    <property type="protein sequence ID" value="RZN65857.1"/>
    <property type="molecule type" value="Genomic_DNA"/>
</dbReference>
<dbReference type="Pfam" id="PF00037">
    <property type="entry name" value="Fer4"/>
    <property type="match status" value="2"/>
</dbReference>
<dbReference type="PROSITE" id="PS00198">
    <property type="entry name" value="4FE4S_FER_1"/>
    <property type="match status" value="1"/>
</dbReference>
<dbReference type="PANTHER" id="PTHR10849">
    <property type="entry name" value="NADH DEHYDROGENASE UBIQUINONE IRON-SULFUR PROTEIN 8, MITOCHONDRIAL"/>
    <property type="match status" value="1"/>
</dbReference>
<feature type="domain" description="4Fe-4S ferredoxin-type" evidence="6">
    <location>
        <begin position="71"/>
        <end position="100"/>
    </location>
</feature>